<keyword evidence="2" id="KW-1003">Cell membrane</keyword>
<sequence length="210" mass="22619">MNQGGEIKVWDPLVRLVHWSLVAAFAVVYLTGEEESILHIWSGYAVGVLVALRVLWGFVGTRYARFADFVYRPATVLAYAKDFLRAAPQRYIGHNPLGGAMVIALLLSLAGATLSGLWLYGAEENKGPAAPLTAGGAAHFAVIAGAHAHGDDEGEQNEHDDDGGVLGEVHEFFANLTLLLVVLHIAGVLLSSAMHRENLIRAMITGRKRI</sequence>
<evidence type="ECO:0000256" key="3">
    <source>
        <dbReference type="ARBA" id="ARBA00022692"/>
    </source>
</evidence>
<dbReference type="Proteomes" id="UP000179344">
    <property type="component" value="Unassembled WGS sequence"/>
</dbReference>
<dbReference type="InterPro" id="IPR016174">
    <property type="entry name" value="Di-haem_cyt_TM"/>
</dbReference>
<dbReference type="GO" id="GO:0005886">
    <property type="term" value="C:plasma membrane"/>
    <property type="evidence" value="ECO:0007669"/>
    <property type="project" value="UniProtKB-SubCell"/>
</dbReference>
<evidence type="ECO:0000256" key="1">
    <source>
        <dbReference type="ARBA" id="ARBA00004651"/>
    </source>
</evidence>
<evidence type="ECO:0000313" key="8">
    <source>
        <dbReference type="EMBL" id="OGI43996.1"/>
    </source>
</evidence>
<accession>A0A1F6TFZ1</accession>
<dbReference type="InterPro" id="IPR011577">
    <property type="entry name" value="Cyt_b561_bac/Ni-Hgenase"/>
</dbReference>
<keyword evidence="5 6" id="KW-0472">Membrane</keyword>
<dbReference type="SUPFAM" id="SSF81342">
    <property type="entry name" value="Transmembrane di-heme cytochromes"/>
    <property type="match status" value="1"/>
</dbReference>
<feature type="domain" description="Cytochrome b561 bacterial/Ni-hydrogenase" evidence="7">
    <location>
        <begin position="9"/>
        <end position="206"/>
    </location>
</feature>
<dbReference type="GO" id="GO:0022904">
    <property type="term" value="P:respiratory electron transport chain"/>
    <property type="evidence" value="ECO:0007669"/>
    <property type="project" value="InterPro"/>
</dbReference>
<dbReference type="Pfam" id="PF01292">
    <property type="entry name" value="Ni_hydr_CYTB"/>
    <property type="match status" value="1"/>
</dbReference>
<dbReference type="PANTHER" id="PTHR30485">
    <property type="entry name" value="NI/FE-HYDROGENASE 1 B-TYPE CYTOCHROME SUBUNIT"/>
    <property type="match status" value="1"/>
</dbReference>
<proteinExistence type="predicted"/>
<name>A0A1F6TFZ1_9PROT</name>
<reference evidence="8 9" key="1">
    <citation type="journal article" date="2016" name="Nat. Commun.">
        <title>Thousands of microbial genomes shed light on interconnected biogeochemical processes in an aquifer system.</title>
        <authorList>
            <person name="Anantharaman K."/>
            <person name="Brown C.T."/>
            <person name="Hug L.A."/>
            <person name="Sharon I."/>
            <person name="Castelle C.J."/>
            <person name="Probst A.J."/>
            <person name="Thomas B.C."/>
            <person name="Singh A."/>
            <person name="Wilkins M.J."/>
            <person name="Karaoz U."/>
            <person name="Brodie E.L."/>
            <person name="Williams K.H."/>
            <person name="Hubbard S.S."/>
            <person name="Banfield J.F."/>
        </authorList>
    </citation>
    <scope>NUCLEOTIDE SEQUENCE [LARGE SCALE GENOMIC DNA]</scope>
</reference>
<feature type="transmembrane region" description="Helical" evidence="6">
    <location>
        <begin position="97"/>
        <end position="120"/>
    </location>
</feature>
<dbReference type="Gene3D" id="1.20.950.20">
    <property type="entry name" value="Transmembrane di-heme cytochromes, Chain C"/>
    <property type="match status" value="1"/>
</dbReference>
<dbReference type="AlphaFoldDB" id="A0A1F6TFZ1"/>
<dbReference type="GO" id="GO:0009055">
    <property type="term" value="F:electron transfer activity"/>
    <property type="evidence" value="ECO:0007669"/>
    <property type="project" value="InterPro"/>
</dbReference>
<organism evidence="8 9">
    <name type="scientific">Candidatus Muproteobacteria bacterium RBG_16_65_31</name>
    <dbReference type="NCBI Taxonomy" id="1817759"/>
    <lineage>
        <taxon>Bacteria</taxon>
        <taxon>Pseudomonadati</taxon>
        <taxon>Pseudomonadota</taxon>
        <taxon>Candidatus Muproteobacteria</taxon>
    </lineage>
</organism>
<feature type="transmembrane region" description="Helical" evidence="6">
    <location>
        <begin position="37"/>
        <end position="56"/>
    </location>
</feature>
<evidence type="ECO:0000259" key="7">
    <source>
        <dbReference type="Pfam" id="PF01292"/>
    </source>
</evidence>
<comment type="subcellular location">
    <subcellularLocation>
        <location evidence="1">Cell membrane</location>
        <topology evidence="1">Multi-pass membrane protein</topology>
    </subcellularLocation>
</comment>
<dbReference type="PANTHER" id="PTHR30485:SF2">
    <property type="entry name" value="BLL0597 PROTEIN"/>
    <property type="match status" value="1"/>
</dbReference>
<protein>
    <recommendedName>
        <fullName evidence="7">Cytochrome b561 bacterial/Ni-hydrogenase domain-containing protein</fullName>
    </recommendedName>
</protein>
<evidence type="ECO:0000256" key="5">
    <source>
        <dbReference type="ARBA" id="ARBA00023136"/>
    </source>
</evidence>
<keyword evidence="4 6" id="KW-1133">Transmembrane helix</keyword>
<feature type="transmembrane region" description="Helical" evidence="6">
    <location>
        <begin position="172"/>
        <end position="193"/>
    </location>
</feature>
<feature type="transmembrane region" description="Helical" evidence="6">
    <location>
        <begin position="12"/>
        <end position="31"/>
    </location>
</feature>
<dbReference type="EMBL" id="MFST01000092">
    <property type="protein sequence ID" value="OGI43996.1"/>
    <property type="molecule type" value="Genomic_DNA"/>
</dbReference>
<dbReference type="GO" id="GO:0020037">
    <property type="term" value="F:heme binding"/>
    <property type="evidence" value="ECO:0007669"/>
    <property type="project" value="TreeGrafter"/>
</dbReference>
<dbReference type="InterPro" id="IPR051542">
    <property type="entry name" value="Hydrogenase_cytochrome"/>
</dbReference>
<evidence type="ECO:0000313" key="9">
    <source>
        <dbReference type="Proteomes" id="UP000179344"/>
    </source>
</evidence>
<evidence type="ECO:0000256" key="4">
    <source>
        <dbReference type="ARBA" id="ARBA00022989"/>
    </source>
</evidence>
<keyword evidence="3 6" id="KW-0812">Transmembrane</keyword>
<evidence type="ECO:0000256" key="2">
    <source>
        <dbReference type="ARBA" id="ARBA00022475"/>
    </source>
</evidence>
<comment type="caution">
    <text evidence="8">The sequence shown here is derived from an EMBL/GenBank/DDBJ whole genome shotgun (WGS) entry which is preliminary data.</text>
</comment>
<evidence type="ECO:0000256" key="6">
    <source>
        <dbReference type="SAM" id="Phobius"/>
    </source>
</evidence>
<gene>
    <name evidence="8" type="ORF">A2V92_01875</name>
</gene>